<reference evidence="3 5" key="2">
    <citation type="submission" date="2019-03" db="EMBL/GenBank/DDBJ databases">
        <title>Genomic Encyclopedia of Type Strains, Phase IV (KMG-IV): sequencing the most valuable type-strain genomes for metagenomic binning, comparative biology and taxonomic classification.</title>
        <authorList>
            <person name="Goeker M."/>
        </authorList>
    </citation>
    <scope>NUCLEOTIDE SEQUENCE [LARGE SCALE GENOMIC DNA]</scope>
    <source>
        <strain evidence="3 5">DSM 20580</strain>
    </source>
</reference>
<feature type="transmembrane region" description="Helical" evidence="1">
    <location>
        <begin position="6"/>
        <end position="23"/>
    </location>
</feature>
<comment type="caution">
    <text evidence="2">The sequence shown here is derived from an EMBL/GenBank/DDBJ whole genome shotgun (WGS) entry which is preliminary data.</text>
</comment>
<dbReference type="Proteomes" id="UP000294641">
    <property type="component" value="Unassembled WGS sequence"/>
</dbReference>
<dbReference type="Proteomes" id="UP000254330">
    <property type="component" value="Unassembled WGS sequence"/>
</dbReference>
<sequence length="155" mass="17759">MAPTILVVSIAIILFFAFMVYRVKSKNVETNEQNIAHYFLSHNGSLDFYVTTDHQFVSCASNKTFDIQDIKKITAIADHEVLFEKNATSVQFDDLQLSSKFDDFVKFVSYEIELKNGEVFESVVDVASNKGSRQREQLKQTFLKITDIFNKLKIA</sequence>
<protein>
    <submittedName>
        <fullName evidence="2">Uncharacterized protein</fullName>
    </submittedName>
</protein>
<evidence type="ECO:0000256" key="1">
    <source>
        <dbReference type="SAM" id="Phobius"/>
    </source>
</evidence>
<accession>A0A8B4QAV6</accession>
<organism evidence="2 4">
    <name type="scientific">Kurthia zopfii</name>
    <dbReference type="NCBI Taxonomy" id="1650"/>
    <lineage>
        <taxon>Bacteria</taxon>
        <taxon>Bacillati</taxon>
        <taxon>Bacillota</taxon>
        <taxon>Bacilli</taxon>
        <taxon>Bacillales</taxon>
        <taxon>Caryophanaceae</taxon>
        <taxon>Kurthia</taxon>
    </lineage>
</organism>
<dbReference type="OrthoDB" id="2456582at2"/>
<proteinExistence type="predicted"/>
<dbReference type="EMBL" id="UGNP01000001">
    <property type="protein sequence ID" value="STX09850.1"/>
    <property type="molecule type" value="Genomic_DNA"/>
</dbReference>
<evidence type="ECO:0000313" key="2">
    <source>
        <dbReference type="EMBL" id="STX09850.1"/>
    </source>
</evidence>
<reference evidence="2 4" key="1">
    <citation type="submission" date="2018-06" db="EMBL/GenBank/DDBJ databases">
        <authorList>
            <consortium name="Pathogen Informatics"/>
            <person name="Doyle S."/>
        </authorList>
    </citation>
    <scope>NUCLEOTIDE SEQUENCE [LARGE SCALE GENOMIC DNA]</scope>
    <source>
        <strain evidence="2 4">NCTC10597</strain>
    </source>
</reference>
<gene>
    <name evidence="3" type="ORF">DFR61_10638</name>
    <name evidence="2" type="ORF">NCTC10597_01552</name>
</gene>
<keyword evidence="1" id="KW-1133">Transmembrane helix</keyword>
<keyword evidence="1" id="KW-0472">Membrane</keyword>
<dbReference type="EMBL" id="SNZG01000006">
    <property type="protein sequence ID" value="TDR41345.1"/>
    <property type="molecule type" value="Genomic_DNA"/>
</dbReference>
<name>A0A8B4QAV6_9BACL</name>
<dbReference type="RefSeq" id="WP_109348920.1">
    <property type="nucleotide sequence ID" value="NZ_BJUE01000003.1"/>
</dbReference>
<evidence type="ECO:0000313" key="4">
    <source>
        <dbReference type="Proteomes" id="UP000254330"/>
    </source>
</evidence>
<dbReference type="AlphaFoldDB" id="A0A8B4QAV6"/>
<evidence type="ECO:0000313" key="3">
    <source>
        <dbReference type="EMBL" id="TDR41345.1"/>
    </source>
</evidence>
<keyword evidence="5" id="KW-1185">Reference proteome</keyword>
<keyword evidence="1" id="KW-0812">Transmembrane</keyword>
<evidence type="ECO:0000313" key="5">
    <source>
        <dbReference type="Proteomes" id="UP000294641"/>
    </source>
</evidence>